<evidence type="ECO:0000256" key="3">
    <source>
        <dbReference type="ARBA" id="ARBA00022691"/>
    </source>
</evidence>
<comment type="caution">
    <text evidence="6">The sequence shown here is derived from an EMBL/GenBank/DDBJ whole genome shotgun (WGS) entry which is preliminary data.</text>
</comment>
<dbReference type="InterPro" id="IPR001077">
    <property type="entry name" value="COMT_C"/>
</dbReference>
<evidence type="ECO:0000256" key="4">
    <source>
        <dbReference type="ARBA" id="ARBA00038277"/>
    </source>
</evidence>
<gene>
    <name evidence="6" type="ORF">Egran_04037</name>
</gene>
<dbReference type="PANTHER" id="PTHR43712">
    <property type="entry name" value="PUTATIVE (AFU_ORTHOLOGUE AFUA_4G14580)-RELATED"/>
    <property type="match status" value="1"/>
</dbReference>
<dbReference type="EMBL" id="NPHW01004257">
    <property type="protein sequence ID" value="OXV08200.1"/>
    <property type="molecule type" value="Genomic_DNA"/>
</dbReference>
<protein>
    <recommendedName>
        <fullName evidence="5">O-methyltransferase C-terminal domain-containing protein</fullName>
    </recommendedName>
</protein>
<dbReference type="GO" id="GO:0008171">
    <property type="term" value="F:O-methyltransferase activity"/>
    <property type="evidence" value="ECO:0007669"/>
    <property type="project" value="InterPro"/>
</dbReference>
<dbReference type="InterPro" id="IPR029063">
    <property type="entry name" value="SAM-dependent_MTases_sf"/>
</dbReference>
<comment type="similarity">
    <text evidence="4">Belongs to the class I-like SAM-binding methyltransferase superfamily. Cation-independent O-methyltransferase family.</text>
</comment>
<dbReference type="OrthoDB" id="1606438at2759"/>
<organism evidence="6 7">
    <name type="scientific">Elaphomyces granulatus</name>
    <dbReference type="NCBI Taxonomy" id="519963"/>
    <lineage>
        <taxon>Eukaryota</taxon>
        <taxon>Fungi</taxon>
        <taxon>Dikarya</taxon>
        <taxon>Ascomycota</taxon>
        <taxon>Pezizomycotina</taxon>
        <taxon>Eurotiomycetes</taxon>
        <taxon>Eurotiomycetidae</taxon>
        <taxon>Eurotiales</taxon>
        <taxon>Elaphomycetaceae</taxon>
        <taxon>Elaphomyces</taxon>
    </lineage>
</organism>
<dbReference type="Pfam" id="PF00891">
    <property type="entry name" value="Methyltransf_2"/>
    <property type="match status" value="1"/>
</dbReference>
<evidence type="ECO:0000313" key="7">
    <source>
        <dbReference type="Proteomes" id="UP000243515"/>
    </source>
</evidence>
<keyword evidence="2" id="KW-0808">Transferase</keyword>
<dbReference type="InterPro" id="IPR016461">
    <property type="entry name" value="COMT-like"/>
</dbReference>
<accession>A0A232LVJ6</accession>
<sequence length="221" mass="24291">MDWLGHIAVECLPSTARLSEALEVFGNTDKDKETAFNLAFGTKENCMQYIGSRPLPAKGFGGAVSTGPRFGGGRGRLSFALAEKYPDLTFVVQDQPEMGEHIEYPPHLKDRVSFEAHDFFTPQSIAAEVYLLGAVLHGWRDNRAIEIIQNLVPAMKDGSRIILAENGYGHADAHLAKCARTDFSGLEGLDAKSLKQALGLEFWRVVSPPGHFPAFEFVFHA</sequence>
<dbReference type="AlphaFoldDB" id="A0A232LVJ6"/>
<evidence type="ECO:0000259" key="5">
    <source>
        <dbReference type="Pfam" id="PF00891"/>
    </source>
</evidence>
<name>A0A232LVJ6_9EURO</name>
<dbReference type="PROSITE" id="PS51683">
    <property type="entry name" value="SAM_OMT_II"/>
    <property type="match status" value="1"/>
</dbReference>
<keyword evidence="1" id="KW-0489">Methyltransferase</keyword>
<keyword evidence="3" id="KW-0949">S-adenosyl-L-methionine</keyword>
<dbReference type="PANTHER" id="PTHR43712:SF5">
    <property type="entry name" value="O-METHYLTRANSFERASE ASQN-RELATED"/>
    <property type="match status" value="1"/>
</dbReference>
<proteinExistence type="inferred from homology"/>
<evidence type="ECO:0000256" key="2">
    <source>
        <dbReference type="ARBA" id="ARBA00022679"/>
    </source>
</evidence>
<dbReference type="GO" id="GO:0032259">
    <property type="term" value="P:methylation"/>
    <property type="evidence" value="ECO:0007669"/>
    <property type="project" value="UniProtKB-KW"/>
</dbReference>
<dbReference type="Proteomes" id="UP000243515">
    <property type="component" value="Unassembled WGS sequence"/>
</dbReference>
<feature type="domain" description="O-methyltransferase C-terminal" evidence="5">
    <location>
        <begin position="70"/>
        <end position="167"/>
    </location>
</feature>
<evidence type="ECO:0000256" key="1">
    <source>
        <dbReference type="ARBA" id="ARBA00022603"/>
    </source>
</evidence>
<evidence type="ECO:0000313" key="6">
    <source>
        <dbReference type="EMBL" id="OXV08200.1"/>
    </source>
</evidence>
<dbReference type="SUPFAM" id="SSF53335">
    <property type="entry name" value="S-adenosyl-L-methionine-dependent methyltransferases"/>
    <property type="match status" value="1"/>
</dbReference>
<reference evidence="6 7" key="1">
    <citation type="journal article" date="2015" name="Environ. Microbiol.">
        <title>Metagenome sequence of Elaphomyces granulatus from sporocarp tissue reveals Ascomycota ectomycorrhizal fingerprints of genome expansion and a Proteobacteria-rich microbiome.</title>
        <authorList>
            <person name="Quandt C.A."/>
            <person name="Kohler A."/>
            <person name="Hesse C.N."/>
            <person name="Sharpton T.J."/>
            <person name="Martin F."/>
            <person name="Spatafora J.W."/>
        </authorList>
    </citation>
    <scope>NUCLEOTIDE SEQUENCE [LARGE SCALE GENOMIC DNA]</scope>
    <source>
        <strain evidence="6 7">OSC145934</strain>
    </source>
</reference>
<keyword evidence="7" id="KW-1185">Reference proteome</keyword>
<dbReference type="Gene3D" id="3.40.50.150">
    <property type="entry name" value="Vaccinia Virus protein VP39"/>
    <property type="match status" value="1"/>
</dbReference>